<evidence type="ECO:0000313" key="2">
    <source>
        <dbReference type="EMBL" id="MBB5210600.1"/>
    </source>
</evidence>
<dbReference type="Gene3D" id="3.40.50.150">
    <property type="entry name" value="Vaccinia Virus protein VP39"/>
    <property type="match status" value="1"/>
</dbReference>
<evidence type="ECO:0000259" key="1">
    <source>
        <dbReference type="Pfam" id="PF05050"/>
    </source>
</evidence>
<evidence type="ECO:0000313" key="3">
    <source>
        <dbReference type="EMBL" id="QHQ38934.1"/>
    </source>
</evidence>
<dbReference type="RefSeq" id="WP_161858261.1">
    <property type="nucleotide sequence ID" value="NZ_CP047491.1"/>
</dbReference>
<dbReference type="GO" id="GO:0032259">
    <property type="term" value="P:methylation"/>
    <property type="evidence" value="ECO:0007669"/>
    <property type="project" value="UniProtKB-KW"/>
</dbReference>
<dbReference type="Proteomes" id="UP000563601">
    <property type="component" value="Unassembled WGS sequence"/>
</dbReference>
<accession>A0A6P1T810</accession>
<dbReference type="OrthoDB" id="663022at2"/>
<protein>
    <submittedName>
        <fullName evidence="2">FkbM family methyltransferase</fullName>
    </submittedName>
</protein>
<dbReference type="SUPFAM" id="SSF53335">
    <property type="entry name" value="S-adenosyl-L-methionine-dependent methyltransferases"/>
    <property type="match status" value="1"/>
</dbReference>
<dbReference type="PANTHER" id="PTHR34203:SF15">
    <property type="entry name" value="SLL1173 PROTEIN"/>
    <property type="match status" value="1"/>
</dbReference>
<dbReference type="InterPro" id="IPR052514">
    <property type="entry name" value="SAM-dependent_MTase"/>
</dbReference>
<dbReference type="Proteomes" id="UP000464675">
    <property type="component" value="Chromosome"/>
</dbReference>
<dbReference type="AlphaFoldDB" id="A0A6P1T810"/>
<name>A0A6P1T810_9GAMM</name>
<dbReference type="NCBIfam" id="TIGR01444">
    <property type="entry name" value="fkbM_fam"/>
    <property type="match status" value="1"/>
</dbReference>
<dbReference type="Pfam" id="PF05050">
    <property type="entry name" value="Methyltransf_21"/>
    <property type="match status" value="1"/>
</dbReference>
<sequence>MMRSQFFFLGKKLTFFVGNPDDAIQKQHLKGTLFDHVELLKMARYISDGDLILDVGTNVGNHAVYFSRFFPSSKVMVFEPNPDAIRILEKNLDANGCSNVDRSGIGIGLSDKEAGAMSWRGGDNNLGGSRVIPTVNLNEIPEKRRKNFSHISLMRGDSLVEGDKVGFIKIDVEGHEILVLSGLERTVANSRPTLFVEVDKSNDERFKSWLVANGYHVVWVDNHYKKVTNYLCVPNSEKFKWRALHEWGLKLRLMQHRLERCLFNARFSVKKWIDSYKLNA</sequence>
<organism evidence="2 5">
    <name type="scientific">Microbulbifer hydrolyticus</name>
    <dbReference type="NCBI Taxonomy" id="48074"/>
    <lineage>
        <taxon>Bacteria</taxon>
        <taxon>Pseudomonadati</taxon>
        <taxon>Pseudomonadota</taxon>
        <taxon>Gammaproteobacteria</taxon>
        <taxon>Cellvibrionales</taxon>
        <taxon>Microbulbiferaceae</taxon>
        <taxon>Microbulbifer</taxon>
    </lineage>
</organism>
<dbReference type="EMBL" id="CP047491">
    <property type="protein sequence ID" value="QHQ38934.1"/>
    <property type="molecule type" value="Genomic_DNA"/>
</dbReference>
<feature type="domain" description="Methyltransferase FkbM" evidence="1">
    <location>
        <begin position="54"/>
        <end position="208"/>
    </location>
</feature>
<evidence type="ECO:0000313" key="4">
    <source>
        <dbReference type="Proteomes" id="UP000464675"/>
    </source>
</evidence>
<gene>
    <name evidence="3" type="ORF">GTQ55_08030</name>
    <name evidence="2" type="ORF">HNQ53_000788</name>
</gene>
<dbReference type="PANTHER" id="PTHR34203">
    <property type="entry name" value="METHYLTRANSFERASE, FKBM FAMILY PROTEIN"/>
    <property type="match status" value="1"/>
</dbReference>
<evidence type="ECO:0000313" key="5">
    <source>
        <dbReference type="Proteomes" id="UP000563601"/>
    </source>
</evidence>
<proteinExistence type="predicted"/>
<dbReference type="EMBL" id="JACHHR010000001">
    <property type="protein sequence ID" value="MBB5210600.1"/>
    <property type="molecule type" value="Genomic_DNA"/>
</dbReference>
<keyword evidence="4" id="KW-1185">Reference proteome</keyword>
<reference evidence="2 5" key="2">
    <citation type="submission" date="2020-08" db="EMBL/GenBank/DDBJ databases">
        <title>Genomic Encyclopedia of Type Strains, Phase IV (KMG-IV): sequencing the most valuable type-strain genomes for metagenomic binning, comparative biology and taxonomic classification.</title>
        <authorList>
            <person name="Goeker M."/>
        </authorList>
    </citation>
    <scope>NUCLEOTIDE SEQUENCE [LARGE SCALE GENOMIC DNA]</scope>
    <source>
        <strain evidence="2 5">DSM 11525</strain>
    </source>
</reference>
<dbReference type="GO" id="GO:0008168">
    <property type="term" value="F:methyltransferase activity"/>
    <property type="evidence" value="ECO:0007669"/>
    <property type="project" value="UniProtKB-KW"/>
</dbReference>
<dbReference type="InterPro" id="IPR006342">
    <property type="entry name" value="FkbM_mtfrase"/>
</dbReference>
<dbReference type="InterPro" id="IPR029063">
    <property type="entry name" value="SAM-dependent_MTases_sf"/>
</dbReference>
<reference evidence="3 4" key="1">
    <citation type="submission" date="2020-01" db="EMBL/GenBank/DDBJ databases">
        <title>The possibility of degradation of plastic by Microbulbifer hydrolyticus IRE-31.</title>
        <authorList>
            <person name="Liu L."/>
        </authorList>
    </citation>
    <scope>NUCLEOTIDE SEQUENCE [LARGE SCALE GENOMIC DNA]</scope>
    <source>
        <strain evidence="3 4">IRE-31</strain>
    </source>
</reference>
<keyword evidence="2" id="KW-0489">Methyltransferase</keyword>
<keyword evidence="2" id="KW-0808">Transferase</keyword>